<dbReference type="Pfam" id="PF09860">
    <property type="entry name" value="DUF2087"/>
    <property type="match status" value="1"/>
</dbReference>
<name>A0ABV3G7Q3_MICGL</name>
<dbReference type="InterPro" id="IPR011991">
    <property type="entry name" value="ArsR-like_HTH"/>
</dbReference>
<dbReference type="EMBL" id="JBFALK010000002">
    <property type="protein sequence ID" value="MEV0967663.1"/>
    <property type="molecule type" value="Genomic_DNA"/>
</dbReference>
<comment type="caution">
    <text evidence="2">The sequence shown here is derived from an EMBL/GenBank/DDBJ whole genome shotgun (WGS) entry which is preliminary data.</text>
</comment>
<proteinExistence type="predicted"/>
<evidence type="ECO:0000313" key="3">
    <source>
        <dbReference type="Proteomes" id="UP001551675"/>
    </source>
</evidence>
<dbReference type="InterPro" id="IPR018656">
    <property type="entry name" value="DUF2087"/>
</dbReference>
<keyword evidence="3" id="KW-1185">Reference proteome</keyword>
<evidence type="ECO:0000313" key="2">
    <source>
        <dbReference type="EMBL" id="MEV0967663.1"/>
    </source>
</evidence>
<dbReference type="InterPro" id="IPR036390">
    <property type="entry name" value="WH_DNA-bd_sf"/>
</dbReference>
<dbReference type="Proteomes" id="UP001551675">
    <property type="component" value="Unassembled WGS sequence"/>
</dbReference>
<reference evidence="2 3" key="1">
    <citation type="submission" date="2024-06" db="EMBL/GenBank/DDBJ databases">
        <title>The Natural Products Discovery Center: Release of the First 8490 Sequenced Strains for Exploring Actinobacteria Biosynthetic Diversity.</title>
        <authorList>
            <person name="Kalkreuter E."/>
            <person name="Kautsar S.A."/>
            <person name="Yang D."/>
            <person name="Bader C.D."/>
            <person name="Teijaro C.N."/>
            <person name="Fluegel L."/>
            <person name="Davis C.M."/>
            <person name="Simpson J.R."/>
            <person name="Lauterbach L."/>
            <person name="Steele A.D."/>
            <person name="Gui C."/>
            <person name="Meng S."/>
            <person name="Li G."/>
            <person name="Viehrig K."/>
            <person name="Ye F."/>
            <person name="Su P."/>
            <person name="Kiefer A.F."/>
            <person name="Nichols A."/>
            <person name="Cepeda A.J."/>
            <person name="Yan W."/>
            <person name="Fan B."/>
            <person name="Jiang Y."/>
            <person name="Adhikari A."/>
            <person name="Zheng C.-J."/>
            <person name="Schuster L."/>
            <person name="Cowan T.M."/>
            <person name="Smanski M.J."/>
            <person name="Chevrette M.G."/>
            <person name="De Carvalho L.P.S."/>
            <person name="Shen B."/>
        </authorList>
    </citation>
    <scope>NUCLEOTIDE SEQUENCE [LARGE SCALE GENOMIC DNA]</scope>
    <source>
        <strain evidence="2 3">NPDC050100</strain>
    </source>
</reference>
<protein>
    <submittedName>
        <fullName evidence="2">DUF2087 domain-containing protein</fullName>
    </submittedName>
</protein>
<dbReference type="SUPFAM" id="SSF46785">
    <property type="entry name" value="Winged helix' DNA-binding domain"/>
    <property type="match status" value="1"/>
</dbReference>
<feature type="domain" description="DUF2087" evidence="1">
    <location>
        <begin position="101"/>
        <end position="171"/>
    </location>
</feature>
<dbReference type="RefSeq" id="WP_358129575.1">
    <property type="nucleotide sequence ID" value="NZ_JBFALK010000002.1"/>
</dbReference>
<evidence type="ECO:0000259" key="1">
    <source>
        <dbReference type="Pfam" id="PF09860"/>
    </source>
</evidence>
<dbReference type="Gene3D" id="1.10.10.10">
    <property type="entry name" value="Winged helix-like DNA-binding domain superfamily/Winged helix DNA-binding domain"/>
    <property type="match status" value="1"/>
</dbReference>
<gene>
    <name evidence="2" type="ORF">AB0I59_03440</name>
</gene>
<organism evidence="2 3">
    <name type="scientific">Microtetraspora glauca</name>
    <dbReference type="NCBI Taxonomy" id="1996"/>
    <lineage>
        <taxon>Bacteria</taxon>
        <taxon>Bacillati</taxon>
        <taxon>Actinomycetota</taxon>
        <taxon>Actinomycetes</taxon>
        <taxon>Streptosporangiales</taxon>
        <taxon>Streptosporangiaceae</taxon>
        <taxon>Microtetraspora</taxon>
    </lineage>
</organism>
<dbReference type="InterPro" id="IPR036388">
    <property type="entry name" value="WH-like_DNA-bd_sf"/>
</dbReference>
<dbReference type="CDD" id="cd00090">
    <property type="entry name" value="HTH_ARSR"/>
    <property type="match status" value="1"/>
</dbReference>
<accession>A0ABV3G7Q3</accession>
<sequence>MTPENLVRLLAEPSRMRVLAAIALGANTPSDIAEASGLSAKDALRAAQRLQDHDLIVAGDDGLRVDYERLRNLSRDIADSSRPEGGEPTESALLPFVQGRRLTTVPAQQRRRYVVLEHIVARSFEPGVAYEERVVNDKLREWCDGGEVDHVAVRRYLIDMGLLTRGGGVYRVKGEPAPEPGVAERVVRAIGLE</sequence>